<evidence type="ECO:0000313" key="2">
    <source>
        <dbReference type="EMBL" id="TKS65551.1"/>
    </source>
</evidence>
<keyword evidence="3" id="KW-1185">Reference proteome</keyword>
<protein>
    <submittedName>
        <fullName evidence="2">Uncharacterized protein</fullName>
    </submittedName>
</protein>
<name>A0A4U5TXI7_COLLU</name>
<accession>A0A4U5TXI7</accession>
<evidence type="ECO:0000313" key="3">
    <source>
        <dbReference type="Proteomes" id="UP000298787"/>
    </source>
</evidence>
<feature type="compositionally biased region" description="Polar residues" evidence="1">
    <location>
        <begin position="1231"/>
        <end position="1250"/>
    </location>
</feature>
<dbReference type="Proteomes" id="UP000298787">
    <property type="component" value="Unassembled WGS sequence"/>
</dbReference>
<dbReference type="PANTHER" id="PTHR31025">
    <property type="entry name" value="SI:CH211-196P9.1-RELATED"/>
    <property type="match status" value="1"/>
</dbReference>
<sequence length="1657" mass="188667">MAVRPDRPKCSVRVCWERLAESPVRKSFNSHLQESFTHVPGEAGDIESEWTLFRSSIVKAADWSCGRKVVDACRGGGPRTRWWRDAVKLGCRQAEEGVLQNLFGILPGKVFFWVLKRRVHKIVEPRIQEEQCGFHSGRETVDQLYTLSAVLEGAWEFAQPVYMCFVDLEKAFDRVPRGVLWGVLREYRVPDPFMSYPVSGPCTLGARAWSALPAVSRTCFQWEWMEQEIDRQISAASAVMLTLCRSIVVKKELNRNAKLSIYQSLYVPTLTYGHELWVVTKRIRSRIQAAEMSFLGRVAGLSLRDRVRSSAIREELRVEPLRNQLRWLLHLVRMPPLRLPGEMFWARPSGWRPRGSPRIRWRDYVSRLAWEHLGVPLGELDEVAGEREVWPTQTDKREKTKTKIKQYTLTYFLNENKVLQINDSDRESYCASATPTGCRESSGSRSGKFDRQHMKEFAKTNVCSTFYTHKNRKHHPHTLKDLKASVVTFVDPLQVSDTSDNDVIEELANSVCVSNPVAKVFGKCGPLATSYKRKQYYKINFRVVEYILSVDQRRSFKYIPLLQSLQEILSHNKLLNRVIEEHIAQENRKDLHGDQRVYTSFRDGEHYKTNSFLAVDALRISIKLYIDDFEVCNPLGTSRKKHKLCGVYWVLDNLPPGSHSTLLSIYLAVVCKSEDLRKFGYEKVLDPLLKDLVILEQHGVFISQLNKYIKGTVNGVIADNLGAHGLAGFVESFSGEYICRFCTAKKSEIQSLTAGVFERRTRELHEAHLKRVLETTSACCGVKQDCILSKNLAHFHVTAGYPPDVAHDLLEGIIPVELAHCFSVLISKKYFTLEKLNNLIQKFEYKWGDKTNRPHAIPQTFSVKKSIGGNAHENWSLLRLLPLIIGPLVPEDEPDIVELVVAPVHSDESIAYLECKISEHRQRHQELFPNIRLLPKHHYLEHYPALIRLFGPLIHKWTLRFEAKHSFFKQIARHTNCFKNIPLTLARKHQLTIASDLHSSDHRTPLLVTSVSSVPIDVLQSNIATAIKQRLPDETDVHITKSVSYNGMNYNKGMIVVHGQLFGLPEFAEILQICVLQGKIHFIVKKLSAWYREHFRSFELDTSHMREVSLIGHGELLDDYPLAVYSVGGLRLVPTMAQPIRLRVILGEDDARKLILPAGIPDSIQELCQTVKTSFRLQEDFRLQYQDADFGNDFVNLSVTSEIHDKATIKVVYLSIHNNDDTMTRRPLAVQGSTDSLSVSSVETDNTEPASSSGSSPSTRLSIWPSVFTIPSFNYDAELQLDKANAECSVSGTHLSPSPKLKSHILEKLAEEIIKFKAYPTDNDLNDVAEALVNKHPCLKEQGSFNGCYGWKISLKYKMANFRTKLRGLGCHEVTINSLKHKAQDKAALNVKKPRRAEVNYCPQHPKGETTDTLENERIALLSEIKKRNNDYVVALKMEKTFSYRRQEVLQGQPLVADFKSRWPALFTQKEIDNEFMRISTVPLMSTFFAELDQHSPRMMELFRRKGGAAGKKIKQIMVAISKDDTIHTRRACILKSLCVYLNEDHEKLVKEYMNTDTEANTSMEKTVMGVYIIQKEADPGDDPEDIGVLIEGVKVLSGLGDTAIACALLFGLIYCLNLSYPPELKCTFEVLQKILLKLDGQRLSSKAQFLKNKLIG</sequence>
<dbReference type="PANTHER" id="PTHR31025:SF27">
    <property type="entry name" value="SI:CH211-193K19.2-RELATED"/>
    <property type="match status" value="1"/>
</dbReference>
<organism evidence="2 3">
    <name type="scientific">Collichthys lucidus</name>
    <name type="common">Big head croaker</name>
    <name type="synonym">Sciaena lucida</name>
    <dbReference type="NCBI Taxonomy" id="240159"/>
    <lineage>
        <taxon>Eukaryota</taxon>
        <taxon>Metazoa</taxon>
        <taxon>Chordata</taxon>
        <taxon>Craniata</taxon>
        <taxon>Vertebrata</taxon>
        <taxon>Euteleostomi</taxon>
        <taxon>Actinopterygii</taxon>
        <taxon>Neopterygii</taxon>
        <taxon>Teleostei</taxon>
        <taxon>Neoteleostei</taxon>
        <taxon>Acanthomorphata</taxon>
        <taxon>Eupercaria</taxon>
        <taxon>Sciaenidae</taxon>
        <taxon>Collichthys</taxon>
    </lineage>
</organism>
<feature type="region of interest" description="Disordered" evidence="1">
    <location>
        <begin position="1225"/>
        <end position="1259"/>
    </location>
</feature>
<proteinExistence type="predicted"/>
<gene>
    <name evidence="2" type="ORF">D9C73_028164</name>
</gene>
<evidence type="ECO:0000256" key="1">
    <source>
        <dbReference type="SAM" id="MobiDB-lite"/>
    </source>
</evidence>
<reference evidence="2 3" key="1">
    <citation type="submission" date="2019-01" db="EMBL/GenBank/DDBJ databases">
        <title>Genome Assembly of Collichthys lucidus.</title>
        <authorList>
            <person name="Cai M."/>
            <person name="Xiao S."/>
        </authorList>
    </citation>
    <scope>NUCLEOTIDE SEQUENCE [LARGE SCALE GENOMIC DNA]</scope>
    <source>
        <strain evidence="2">JT15FE1705JMU</strain>
        <tissue evidence="2">Muscle</tissue>
    </source>
</reference>
<dbReference type="EMBL" id="ML240863">
    <property type="protein sequence ID" value="TKS65551.1"/>
    <property type="molecule type" value="Genomic_DNA"/>
</dbReference>